<name>A0A9Q3UJ55_VIBPH</name>
<feature type="domain" description="DUF4145" evidence="1">
    <location>
        <begin position="123"/>
        <end position="208"/>
    </location>
</feature>
<dbReference type="InterPro" id="IPR025285">
    <property type="entry name" value="DUF4145"/>
</dbReference>
<sequence length="230" mass="26085">MGKITKTFKLEDCLSDKQKFVCNECARETSHSIVSSFHESGFDDAGNGCGMDWDERHQIIQCCGCDTVSFRIESTHSEDVDYSFEHDTLVRNITENYFPNRTHQLREINTYLLPLNVQVIYRETTSAISSGLFILAGIGVRALIETVCKEQNAQGKNLFAKIDSLYQMSVITKEGSDTLHRLRSLGNEAAHEVKPQSEEQLYMAMQIIDHMLEGTYIIPQRMSQVFGKEG</sequence>
<dbReference type="AlphaFoldDB" id="A0A9Q3UJ55"/>
<dbReference type="Pfam" id="PF13643">
    <property type="entry name" value="DUF4145"/>
    <property type="match status" value="1"/>
</dbReference>
<comment type="caution">
    <text evidence="2">The sequence shown here is derived from an EMBL/GenBank/DDBJ whole genome shotgun (WGS) entry which is preliminary data.</text>
</comment>
<evidence type="ECO:0000313" key="2">
    <source>
        <dbReference type="EMBL" id="MCC3808520.1"/>
    </source>
</evidence>
<dbReference type="Proteomes" id="UP000726777">
    <property type="component" value="Unassembled WGS sequence"/>
</dbReference>
<dbReference type="EMBL" id="JACVHL010000062">
    <property type="protein sequence ID" value="MCC3808520.1"/>
    <property type="molecule type" value="Genomic_DNA"/>
</dbReference>
<evidence type="ECO:0000259" key="1">
    <source>
        <dbReference type="Pfam" id="PF13643"/>
    </source>
</evidence>
<evidence type="ECO:0000313" key="3">
    <source>
        <dbReference type="Proteomes" id="UP000726777"/>
    </source>
</evidence>
<accession>A0A9Q3UJ55</accession>
<proteinExistence type="predicted"/>
<dbReference type="RefSeq" id="WP_228070204.1">
    <property type="nucleotide sequence ID" value="NZ_CP064041.1"/>
</dbReference>
<protein>
    <submittedName>
        <fullName evidence="2">DUF4145 domain-containing protein</fullName>
    </submittedName>
</protein>
<organism evidence="2 3">
    <name type="scientific">Vibrio parahaemolyticus</name>
    <dbReference type="NCBI Taxonomy" id="670"/>
    <lineage>
        <taxon>Bacteria</taxon>
        <taxon>Pseudomonadati</taxon>
        <taxon>Pseudomonadota</taxon>
        <taxon>Gammaproteobacteria</taxon>
        <taxon>Vibrionales</taxon>
        <taxon>Vibrionaceae</taxon>
        <taxon>Vibrio</taxon>
    </lineage>
</organism>
<reference evidence="2" key="1">
    <citation type="submission" date="2020-09" db="EMBL/GenBank/DDBJ databases">
        <title>Genome sequence of Vibrio parahaemolyticus isolates.</title>
        <authorList>
            <person name="Hammerl J.A."/>
            <person name="Strauch E."/>
        </authorList>
    </citation>
    <scope>NUCLEOTIDE SEQUENCE</scope>
    <source>
        <strain evidence="2">17-VB00146</strain>
    </source>
</reference>
<gene>
    <name evidence="2" type="ORF">IB292_26385</name>
</gene>